<comment type="similarity">
    <text evidence="3">Belongs to the phosphate acetyltransferase and butyryltransferase family.</text>
</comment>
<evidence type="ECO:0000256" key="2">
    <source>
        <dbReference type="ARBA" id="ARBA00004989"/>
    </source>
</evidence>
<evidence type="ECO:0000256" key="3">
    <source>
        <dbReference type="ARBA" id="ARBA00005656"/>
    </source>
</evidence>
<evidence type="ECO:0000313" key="10">
    <source>
        <dbReference type="EMBL" id="MBD3871142.1"/>
    </source>
</evidence>
<evidence type="ECO:0000256" key="6">
    <source>
        <dbReference type="ARBA" id="ARBA00022679"/>
    </source>
</evidence>
<evidence type="ECO:0000256" key="5">
    <source>
        <dbReference type="ARBA" id="ARBA00021528"/>
    </source>
</evidence>
<evidence type="ECO:0000313" key="11">
    <source>
        <dbReference type="Proteomes" id="UP000598633"/>
    </source>
</evidence>
<dbReference type="InterPro" id="IPR042113">
    <property type="entry name" value="P_AcTrfase_dom1"/>
</dbReference>
<keyword evidence="7 10" id="KW-0012">Acyltransferase</keyword>
<organism evidence="10 11">
    <name type="scientific">Candidatus Sulfomarinibacter kjeldsenii</name>
    <dbReference type="NCBI Taxonomy" id="2885994"/>
    <lineage>
        <taxon>Bacteria</taxon>
        <taxon>Pseudomonadati</taxon>
        <taxon>Acidobacteriota</taxon>
        <taxon>Thermoanaerobaculia</taxon>
        <taxon>Thermoanaerobaculales</taxon>
        <taxon>Candidatus Sulfomarinibacteraceae</taxon>
        <taxon>Candidatus Sulfomarinibacter</taxon>
    </lineage>
</organism>
<dbReference type="Proteomes" id="UP000598633">
    <property type="component" value="Unassembled WGS sequence"/>
</dbReference>
<dbReference type="InterPro" id="IPR012147">
    <property type="entry name" value="P_Ac_Bu_trans"/>
</dbReference>
<dbReference type="PIRSF" id="PIRSF000428">
    <property type="entry name" value="P_Ac_trans"/>
    <property type="match status" value="1"/>
</dbReference>
<dbReference type="Gene3D" id="3.40.50.10950">
    <property type="match status" value="1"/>
</dbReference>
<dbReference type="AlphaFoldDB" id="A0A8J7CF24"/>
<dbReference type="GO" id="GO:0008959">
    <property type="term" value="F:phosphate acetyltransferase activity"/>
    <property type="evidence" value="ECO:0007669"/>
    <property type="project" value="UniProtKB-EC"/>
</dbReference>
<evidence type="ECO:0000259" key="9">
    <source>
        <dbReference type="Pfam" id="PF01515"/>
    </source>
</evidence>
<sequence length="329" mass="33931">MGFIEQLAARAAAIGGRVVLAEGHDERIVDAAGELVAGGGCEVTLVCPGDQRQPIHDELAERGVDIADPTADSRREDLADHLHQRRAAKGMSRQEALAAVEDPLYFASLMVATGAADASVGGAVRTTADTVRAALHCIGPSPGLRTVSSAFIMIHPDPRWGDDGVMVFADCAVLPDPDSVQLAEIALSAAATFRSIVGGEPKVALLSFSTNGSARHPLVDKVTAARAELESRGADFVFDGELQLDAALLPGVGEKKAPGSAVAGKANVLVFPDLNAGNITYKAVERLGGARALGPLMQGLAKPANDLSRGCSAGDIVQTSYLSLLQAKG</sequence>
<gene>
    <name evidence="10" type="primary">pta</name>
    <name evidence="10" type="ORF">IFJ97_07280</name>
</gene>
<evidence type="ECO:0000256" key="1">
    <source>
        <dbReference type="ARBA" id="ARBA00000705"/>
    </source>
</evidence>
<dbReference type="NCBIfam" id="TIGR00651">
    <property type="entry name" value="pta"/>
    <property type="match status" value="1"/>
</dbReference>
<dbReference type="Gene3D" id="3.40.50.10750">
    <property type="entry name" value="Isocitrate/Isopropylmalate dehydrogenase-like"/>
    <property type="match status" value="1"/>
</dbReference>
<evidence type="ECO:0000256" key="8">
    <source>
        <dbReference type="ARBA" id="ARBA00031108"/>
    </source>
</evidence>
<dbReference type="SUPFAM" id="SSF53659">
    <property type="entry name" value="Isocitrate/Isopropylmalate dehydrogenase-like"/>
    <property type="match status" value="1"/>
</dbReference>
<proteinExistence type="inferred from homology"/>
<protein>
    <recommendedName>
        <fullName evidence="5">Phosphate acetyltransferase</fullName>
        <ecNumber evidence="4">2.3.1.8</ecNumber>
    </recommendedName>
    <alternativeName>
        <fullName evidence="8">Phosphotransacetylase</fullName>
    </alternativeName>
</protein>
<evidence type="ECO:0000256" key="4">
    <source>
        <dbReference type="ARBA" id="ARBA00012707"/>
    </source>
</evidence>
<reference evidence="10 11" key="1">
    <citation type="submission" date="2020-08" db="EMBL/GenBank/DDBJ databases">
        <title>Acidobacteriota in marine sediments use diverse sulfur dissimilation pathways.</title>
        <authorList>
            <person name="Wasmund K."/>
        </authorList>
    </citation>
    <scope>NUCLEOTIDE SEQUENCE [LARGE SCALE GENOMIC DNA]</scope>
    <source>
        <strain evidence="10">MAG AM3-A</strain>
    </source>
</reference>
<accession>A0A8J7CF24</accession>
<evidence type="ECO:0000256" key="7">
    <source>
        <dbReference type="ARBA" id="ARBA00023315"/>
    </source>
</evidence>
<dbReference type="PANTHER" id="PTHR43356">
    <property type="entry name" value="PHOSPHATE ACETYLTRANSFERASE"/>
    <property type="match status" value="1"/>
</dbReference>
<dbReference type="EMBL" id="JACXWA010000120">
    <property type="protein sequence ID" value="MBD3871142.1"/>
    <property type="molecule type" value="Genomic_DNA"/>
</dbReference>
<comment type="catalytic activity">
    <reaction evidence="1">
        <text>acetyl-CoA + phosphate = acetyl phosphate + CoA</text>
        <dbReference type="Rhea" id="RHEA:19521"/>
        <dbReference type="ChEBI" id="CHEBI:22191"/>
        <dbReference type="ChEBI" id="CHEBI:43474"/>
        <dbReference type="ChEBI" id="CHEBI:57287"/>
        <dbReference type="ChEBI" id="CHEBI:57288"/>
        <dbReference type="EC" id="2.3.1.8"/>
    </reaction>
</comment>
<comment type="caution">
    <text evidence="10">The sequence shown here is derived from an EMBL/GenBank/DDBJ whole genome shotgun (WGS) entry which is preliminary data.</text>
</comment>
<comment type="pathway">
    <text evidence="2">Metabolic intermediate biosynthesis; acetyl-CoA biosynthesis; acetyl-CoA from acetate: step 2/2.</text>
</comment>
<name>A0A8J7CF24_9BACT</name>
<dbReference type="InterPro" id="IPR050500">
    <property type="entry name" value="Phos_Acetyltrans/Butyryltrans"/>
</dbReference>
<dbReference type="InterPro" id="IPR004614">
    <property type="entry name" value="P_AcTrfase"/>
</dbReference>
<feature type="domain" description="Phosphate acetyl/butaryl transferase" evidence="9">
    <location>
        <begin position="3"/>
        <end position="321"/>
    </location>
</feature>
<dbReference type="EC" id="2.3.1.8" evidence="4"/>
<dbReference type="NCBIfam" id="NF007233">
    <property type="entry name" value="PRK09653.1"/>
    <property type="match status" value="1"/>
</dbReference>
<dbReference type="Pfam" id="PF01515">
    <property type="entry name" value="PTA_PTB"/>
    <property type="match status" value="1"/>
</dbReference>
<dbReference type="InterPro" id="IPR002505">
    <property type="entry name" value="PTA_PTB"/>
</dbReference>
<keyword evidence="6 10" id="KW-0808">Transferase</keyword>
<dbReference type="PANTHER" id="PTHR43356:SF3">
    <property type="entry name" value="PHOSPHATE ACETYLTRANSFERASE"/>
    <property type="match status" value="1"/>
</dbReference>
<dbReference type="InterPro" id="IPR042112">
    <property type="entry name" value="P_AcTrfase_dom2"/>
</dbReference>